<comment type="subcellular location">
    <subcellularLocation>
        <location evidence="8">Cell membrane</location>
        <topology evidence="8">Multi-pass membrane protein</topology>
    </subcellularLocation>
</comment>
<dbReference type="OrthoDB" id="9811590at2"/>
<evidence type="ECO:0000256" key="3">
    <source>
        <dbReference type="ARBA" id="ARBA00022692"/>
    </source>
</evidence>
<dbReference type="EMBL" id="FOJI01000007">
    <property type="protein sequence ID" value="SEW23772.1"/>
    <property type="molecule type" value="Genomic_DNA"/>
</dbReference>
<evidence type="ECO:0000313" key="10">
    <source>
        <dbReference type="Proteomes" id="UP000199701"/>
    </source>
</evidence>
<dbReference type="AlphaFoldDB" id="A0A1I0Q9S6"/>
<keyword evidence="1 8" id="KW-0813">Transport</keyword>
<evidence type="ECO:0000256" key="6">
    <source>
        <dbReference type="ARBA" id="ARBA00023136"/>
    </source>
</evidence>
<evidence type="ECO:0000313" key="9">
    <source>
        <dbReference type="EMBL" id="SEW23772.1"/>
    </source>
</evidence>
<dbReference type="HAMAP" id="MF_01521">
    <property type="entry name" value="MntP_pump"/>
    <property type="match status" value="1"/>
</dbReference>
<reference evidence="9 10" key="1">
    <citation type="submission" date="2016-10" db="EMBL/GenBank/DDBJ databases">
        <authorList>
            <person name="de Groot N.N."/>
        </authorList>
    </citation>
    <scope>NUCLEOTIDE SEQUENCE [LARGE SCALE GENOMIC DNA]</scope>
    <source>
        <strain evidence="9 10">DSM 9179</strain>
    </source>
</reference>
<dbReference type="PANTHER" id="PTHR35529">
    <property type="entry name" value="MANGANESE EFFLUX PUMP MNTP-RELATED"/>
    <property type="match status" value="1"/>
</dbReference>
<feature type="transmembrane region" description="Helical" evidence="8">
    <location>
        <begin position="6"/>
        <end position="26"/>
    </location>
</feature>
<keyword evidence="3 8" id="KW-0812">Transmembrane</keyword>
<dbReference type="InterPro" id="IPR003810">
    <property type="entry name" value="Mntp/YtaF"/>
</dbReference>
<comment type="similarity">
    <text evidence="8">Belongs to the MntP (TC 9.B.29) family.</text>
</comment>
<dbReference type="GO" id="GO:0005384">
    <property type="term" value="F:manganese ion transmembrane transporter activity"/>
    <property type="evidence" value="ECO:0007669"/>
    <property type="project" value="UniProtKB-UniRule"/>
</dbReference>
<keyword evidence="2 8" id="KW-1003">Cell membrane</keyword>
<sequence>MGFVELFFIAVGLSMDAFAVSICKGLNMRKLNYKHTFIIALFFGGFQGLMPLIGWFLGKQFEQYITNFDHWIAFILLAFIGGQMIHEALKKDNEKCDIDENLDIKELFILAIATSIDALAIGITFALIPNTNILTSIILIGIITFVLSIIGVFIGNKFGARFKSKAEFAGGLILILIGAKILFEHLGLINF</sequence>
<dbReference type="InterPro" id="IPR022929">
    <property type="entry name" value="Put_MntP"/>
</dbReference>
<evidence type="ECO:0000256" key="2">
    <source>
        <dbReference type="ARBA" id="ARBA00022475"/>
    </source>
</evidence>
<feature type="transmembrane region" description="Helical" evidence="8">
    <location>
        <begin position="70"/>
        <end position="86"/>
    </location>
</feature>
<keyword evidence="4 8" id="KW-1133">Transmembrane helix</keyword>
<dbReference type="GO" id="GO:0005886">
    <property type="term" value="C:plasma membrane"/>
    <property type="evidence" value="ECO:0007669"/>
    <property type="project" value="UniProtKB-SubCell"/>
</dbReference>
<dbReference type="RefSeq" id="WP_092453720.1">
    <property type="nucleotide sequence ID" value="NZ_FOJI01000007.1"/>
</dbReference>
<accession>A0A1I0Q9S6</accession>
<evidence type="ECO:0000256" key="5">
    <source>
        <dbReference type="ARBA" id="ARBA00023065"/>
    </source>
</evidence>
<keyword evidence="6 8" id="KW-0472">Membrane</keyword>
<evidence type="ECO:0000256" key="7">
    <source>
        <dbReference type="ARBA" id="ARBA00023211"/>
    </source>
</evidence>
<feature type="transmembrane region" description="Helical" evidence="8">
    <location>
        <begin position="107"/>
        <end position="127"/>
    </location>
</feature>
<name>A0A1I0Q9S6_9FIRM</name>
<comment type="function">
    <text evidence="8">Probably functions as a manganese efflux pump.</text>
</comment>
<feature type="transmembrane region" description="Helical" evidence="8">
    <location>
        <begin position="133"/>
        <end position="154"/>
    </location>
</feature>
<dbReference type="Pfam" id="PF02659">
    <property type="entry name" value="Mntp"/>
    <property type="match status" value="1"/>
</dbReference>
<proteinExistence type="inferred from homology"/>
<keyword evidence="10" id="KW-1185">Reference proteome</keyword>
<feature type="transmembrane region" description="Helical" evidence="8">
    <location>
        <begin position="166"/>
        <end position="183"/>
    </location>
</feature>
<protein>
    <recommendedName>
        <fullName evidence="8">Putative manganese efflux pump MntP</fullName>
    </recommendedName>
</protein>
<evidence type="ECO:0000256" key="4">
    <source>
        <dbReference type="ARBA" id="ARBA00022989"/>
    </source>
</evidence>
<dbReference type="Proteomes" id="UP000199701">
    <property type="component" value="Unassembled WGS sequence"/>
</dbReference>
<evidence type="ECO:0000256" key="8">
    <source>
        <dbReference type="HAMAP-Rule" id="MF_01521"/>
    </source>
</evidence>
<evidence type="ECO:0000256" key="1">
    <source>
        <dbReference type="ARBA" id="ARBA00022448"/>
    </source>
</evidence>
<organism evidence="9 10">
    <name type="scientific">[Clostridium] fimetarium</name>
    <dbReference type="NCBI Taxonomy" id="99656"/>
    <lineage>
        <taxon>Bacteria</taxon>
        <taxon>Bacillati</taxon>
        <taxon>Bacillota</taxon>
        <taxon>Clostridia</taxon>
        <taxon>Lachnospirales</taxon>
        <taxon>Lachnospiraceae</taxon>
    </lineage>
</organism>
<dbReference type="PANTHER" id="PTHR35529:SF1">
    <property type="entry name" value="MANGANESE EFFLUX PUMP MNTP-RELATED"/>
    <property type="match status" value="1"/>
</dbReference>
<keyword evidence="5 8" id="KW-0406">Ion transport</keyword>
<gene>
    <name evidence="8" type="primary">mntP</name>
    <name evidence="9" type="ORF">SAMN05421659_107121</name>
</gene>
<keyword evidence="7 8" id="KW-0464">Manganese</keyword>
<feature type="transmembrane region" description="Helical" evidence="8">
    <location>
        <begin position="38"/>
        <end position="58"/>
    </location>
</feature>